<reference evidence="8" key="1">
    <citation type="submission" date="2020-06" db="EMBL/GenBank/DDBJ databases">
        <authorList>
            <person name="Li T."/>
            <person name="Hu X."/>
            <person name="Zhang T."/>
            <person name="Song X."/>
            <person name="Zhang H."/>
            <person name="Dai N."/>
            <person name="Sheng W."/>
            <person name="Hou X."/>
            <person name="Wei L."/>
        </authorList>
    </citation>
    <scope>NUCLEOTIDE SEQUENCE</scope>
    <source>
        <strain evidence="8">G02</strain>
        <tissue evidence="8">Leaf</tissue>
    </source>
</reference>
<feature type="domain" description="SAM-dependent MTase TRM10-type" evidence="7">
    <location>
        <begin position="1"/>
        <end position="54"/>
    </location>
</feature>
<gene>
    <name evidence="8" type="ORF">Sradi_2233200</name>
</gene>
<keyword evidence="2 8" id="KW-0489">Methyltransferase</keyword>
<dbReference type="InterPro" id="IPR038459">
    <property type="entry name" value="MT_TRM10-typ_sf"/>
</dbReference>
<dbReference type="GO" id="GO:0008168">
    <property type="term" value="F:methyltransferase activity"/>
    <property type="evidence" value="ECO:0007669"/>
    <property type="project" value="UniProtKB-KW"/>
</dbReference>
<dbReference type="InterPro" id="IPR028564">
    <property type="entry name" value="MT_TRM10-typ"/>
</dbReference>
<organism evidence="8">
    <name type="scientific">Sesamum radiatum</name>
    <name type="common">Black benniseed</name>
    <dbReference type="NCBI Taxonomy" id="300843"/>
    <lineage>
        <taxon>Eukaryota</taxon>
        <taxon>Viridiplantae</taxon>
        <taxon>Streptophyta</taxon>
        <taxon>Embryophyta</taxon>
        <taxon>Tracheophyta</taxon>
        <taxon>Spermatophyta</taxon>
        <taxon>Magnoliopsida</taxon>
        <taxon>eudicotyledons</taxon>
        <taxon>Gunneridae</taxon>
        <taxon>Pentapetalae</taxon>
        <taxon>asterids</taxon>
        <taxon>lamiids</taxon>
        <taxon>Lamiales</taxon>
        <taxon>Pedaliaceae</taxon>
        <taxon>Sesamum</taxon>
    </lineage>
</organism>
<dbReference type="PANTHER" id="PTHR13563:SF13">
    <property type="entry name" value="TRNA METHYLTRANSFERASE 10 HOMOLOG A"/>
    <property type="match status" value="1"/>
</dbReference>
<dbReference type="EMBL" id="JACGWJ010000009">
    <property type="protein sequence ID" value="KAL0398899.1"/>
    <property type="molecule type" value="Genomic_DNA"/>
</dbReference>
<comment type="catalytic activity">
    <reaction evidence="5">
        <text>guanosine(9) in tRNA + S-adenosyl-L-methionine = N(1)-methylguanosine(9) in tRNA + S-adenosyl-L-homocysteine + H(+)</text>
        <dbReference type="Rhea" id="RHEA:43156"/>
        <dbReference type="Rhea" id="RHEA-COMP:10367"/>
        <dbReference type="Rhea" id="RHEA-COMP:10368"/>
        <dbReference type="ChEBI" id="CHEBI:15378"/>
        <dbReference type="ChEBI" id="CHEBI:57856"/>
        <dbReference type="ChEBI" id="CHEBI:59789"/>
        <dbReference type="ChEBI" id="CHEBI:73542"/>
        <dbReference type="ChEBI" id="CHEBI:74269"/>
        <dbReference type="EC" id="2.1.1.221"/>
    </reaction>
</comment>
<dbReference type="GO" id="GO:0002939">
    <property type="term" value="P:tRNA N1-guanine methylation"/>
    <property type="evidence" value="ECO:0007669"/>
    <property type="project" value="TreeGrafter"/>
</dbReference>
<dbReference type="EC" id="2.1.1.221" evidence="1"/>
<feature type="region of interest" description="Disordered" evidence="6">
    <location>
        <begin position="53"/>
        <end position="101"/>
    </location>
</feature>
<dbReference type="PROSITE" id="PS51675">
    <property type="entry name" value="SAM_MT_TRM10"/>
    <property type="match status" value="1"/>
</dbReference>
<name>A0AAW2T370_SESRA</name>
<dbReference type="InterPro" id="IPR007356">
    <property type="entry name" value="tRNA_m1G_MeTrfase_euk"/>
</dbReference>
<proteinExistence type="predicted"/>
<evidence type="ECO:0000256" key="3">
    <source>
        <dbReference type="ARBA" id="ARBA00022679"/>
    </source>
</evidence>
<evidence type="ECO:0000313" key="8">
    <source>
        <dbReference type="EMBL" id="KAL0398899.1"/>
    </source>
</evidence>
<evidence type="ECO:0000256" key="2">
    <source>
        <dbReference type="ARBA" id="ARBA00022603"/>
    </source>
</evidence>
<protein>
    <recommendedName>
        <fullName evidence="1">tRNA (guanine(9)-N(1))-methyltransferase</fullName>
        <ecNumber evidence="1">2.1.1.221</ecNumber>
    </recommendedName>
</protein>
<comment type="caution">
    <text evidence="8">The sequence shown here is derived from an EMBL/GenBank/DDBJ whole genome shotgun (WGS) entry which is preliminary data.</text>
</comment>
<reference evidence="8" key="2">
    <citation type="journal article" date="2024" name="Plant">
        <title>Genomic evolution and insights into agronomic trait innovations of Sesamum species.</title>
        <authorList>
            <person name="Miao H."/>
            <person name="Wang L."/>
            <person name="Qu L."/>
            <person name="Liu H."/>
            <person name="Sun Y."/>
            <person name="Le M."/>
            <person name="Wang Q."/>
            <person name="Wei S."/>
            <person name="Zheng Y."/>
            <person name="Lin W."/>
            <person name="Duan Y."/>
            <person name="Cao H."/>
            <person name="Xiong S."/>
            <person name="Wang X."/>
            <person name="Wei L."/>
            <person name="Li C."/>
            <person name="Ma Q."/>
            <person name="Ju M."/>
            <person name="Zhao R."/>
            <person name="Li G."/>
            <person name="Mu C."/>
            <person name="Tian Q."/>
            <person name="Mei H."/>
            <person name="Zhang T."/>
            <person name="Gao T."/>
            <person name="Zhang H."/>
        </authorList>
    </citation>
    <scope>NUCLEOTIDE SEQUENCE</scope>
    <source>
        <strain evidence="8">G02</strain>
    </source>
</reference>
<dbReference type="PANTHER" id="PTHR13563">
    <property type="entry name" value="TRNA (GUANINE-9-) METHYLTRANSFERASE"/>
    <property type="match status" value="1"/>
</dbReference>
<evidence type="ECO:0000259" key="7">
    <source>
        <dbReference type="PROSITE" id="PS51675"/>
    </source>
</evidence>
<dbReference type="AlphaFoldDB" id="A0AAW2T370"/>
<dbReference type="GO" id="GO:0005634">
    <property type="term" value="C:nucleus"/>
    <property type="evidence" value="ECO:0007669"/>
    <property type="project" value="TreeGrafter"/>
</dbReference>
<keyword evidence="3" id="KW-0808">Transferase</keyword>
<evidence type="ECO:0000256" key="1">
    <source>
        <dbReference type="ARBA" id="ARBA00012797"/>
    </source>
</evidence>
<feature type="compositionally biased region" description="Acidic residues" evidence="6">
    <location>
        <begin position="60"/>
        <end position="75"/>
    </location>
</feature>
<evidence type="ECO:0000256" key="6">
    <source>
        <dbReference type="SAM" id="MobiDB-lite"/>
    </source>
</evidence>
<dbReference type="GO" id="GO:0000049">
    <property type="term" value="F:tRNA binding"/>
    <property type="evidence" value="ECO:0007669"/>
    <property type="project" value="TreeGrafter"/>
</dbReference>
<evidence type="ECO:0000256" key="4">
    <source>
        <dbReference type="ARBA" id="ARBA00022691"/>
    </source>
</evidence>
<keyword evidence="4" id="KW-0949">S-adenosyl-L-methionine</keyword>
<dbReference type="Gene3D" id="3.40.1280.30">
    <property type="match status" value="1"/>
</dbReference>
<evidence type="ECO:0000256" key="5">
    <source>
        <dbReference type="ARBA" id="ARBA00048434"/>
    </source>
</evidence>
<sequence>MKKAKEQGIKTAKLPKLTKVLTVNHVVEILLKFLETKDWKDSFFQVIPQRKRCEAGSDDNKEEVESECFPEEGDEIIPGRQEAAEAEAEADNENDKDGQKIGKLEEEDCVCIDDQKAKRQCIEA</sequence>
<accession>A0AAW2T370</accession>